<proteinExistence type="predicted"/>
<dbReference type="AlphaFoldDB" id="A0A7X4W7K5"/>
<dbReference type="EMBL" id="WUTT01000001">
    <property type="protein sequence ID" value="NAW34996.1"/>
    <property type="molecule type" value="Genomic_DNA"/>
</dbReference>
<comment type="caution">
    <text evidence="1">The sequence shown here is derived from an EMBL/GenBank/DDBJ whole genome shotgun (WGS) entry which is preliminary data.</text>
</comment>
<gene>
    <name evidence="1" type="ORF">GRB96_11280</name>
</gene>
<sequence length="134" mass="14724">MAFQSEKYAADKFESGVWREIDGGRFRIAKAGNSVYEEALEANGYRKAKTPKAREKALYTAVATGILKGWEDVIDAKGTNIPYSVDAAVKVLSENPDLVSKILEEANDLDNFRREDIKEQADAAVGFTDSSENG</sequence>
<accession>A0A7X4W7K5</accession>
<dbReference type="RefSeq" id="WP_161432231.1">
    <property type="nucleotide sequence ID" value="NZ_WUTT01000001.1"/>
</dbReference>
<name>A0A7X4W7K5_9GAMM</name>
<dbReference type="Proteomes" id="UP000487929">
    <property type="component" value="Unassembled WGS sequence"/>
</dbReference>
<reference evidence="1 2" key="1">
    <citation type="submission" date="2019-12" db="EMBL/GenBank/DDBJ databases">
        <title>Draft genome sequencing of Halomonas alimentaria DSM 15356.</title>
        <authorList>
            <person name="Pandiyan K."/>
            <person name="Kushwaha P."/>
            <person name="Gowdham M."/>
            <person name="Chakdar H."/>
            <person name="Singh A."/>
            <person name="Kumar M."/>
            <person name="Saxena A.K."/>
        </authorList>
    </citation>
    <scope>NUCLEOTIDE SEQUENCE [LARGE SCALE GENOMIC DNA]</scope>
    <source>
        <strain evidence="1 2">DSM 15356</strain>
    </source>
</reference>
<protein>
    <submittedName>
        <fullName evidence="1">Uncharacterized protein</fullName>
    </submittedName>
</protein>
<evidence type="ECO:0000313" key="2">
    <source>
        <dbReference type="Proteomes" id="UP000487929"/>
    </source>
</evidence>
<organism evidence="1 2">
    <name type="scientific">Halomonas alimentaria</name>
    <dbReference type="NCBI Taxonomy" id="147248"/>
    <lineage>
        <taxon>Bacteria</taxon>
        <taxon>Pseudomonadati</taxon>
        <taxon>Pseudomonadota</taxon>
        <taxon>Gammaproteobacteria</taxon>
        <taxon>Oceanospirillales</taxon>
        <taxon>Halomonadaceae</taxon>
        <taxon>Halomonas</taxon>
    </lineage>
</organism>
<keyword evidence="2" id="KW-1185">Reference proteome</keyword>
<dbReference type="OrthoDB" id="6169345at2"/>
<evidence type="ECO:0000313" key="1">
    <source>
        <dbReference type="EMBL" id="NAW34996.1"/>
    </source>
</evidence>